<evidence type="ECO:0000313" key="5">
    <source>
        <dbReference type="EMBL" id="AFK61969.1"/>
    </source>
</evidence>
<sequence>MPLPSNPSDLERDAAGLANAEFVTANCFIRRAALLRVGGFDERFEMAWREDSDLHFNLIEAGYSIVKTPTAVVVHPLRHMAFAAGIGMQRKMVYDVLLYRKHPVLYRERIRTGPPWFYLVVSFLLALTVLSALAGNHDLALVSLILWSLLTLRFFLKRMTHSAMTARNALELMLTSIVIPPLAIFWRVVGIARYGAGFP</sequence>
<keyword evidence="4" id="KW-0472">Membrane</keyword>
<name>I3UAD1_ADVKW</name>
<feature type="transmembrane region" description="Helical" evidence="4">
    <location>
        <begin position="139"/>
        <end position="156"/>
    </location>
</feature>
<evidence type="ECO:0000256" key="2">
    <source>
        <dbReference type="ARBA" id="ARBA00022676"/>
    </source>
</evidence>
<dbReference type="Proteomes" id="UP000005267">
    <property type="component" value="Chromosome"/>
</dbReference>
<dbReference type="EMBL" id="CP003555">
    <property type="protein sequence ID" value="AFK61969.1"/>
    <property type="molecule type" value="Genomic_DNA"/>
</dbReference>
<reference evidence="6" key="2">
    <citation type="journal article" date="2013" name="PLoS ONE">
        <title>Genome implosion elicits host-confinement in Alcaligenaceae: evidence from the comparative genomics of Tetrathiobacter kashmirensis, a pathogen in the making.</title>
        <authorList>
            <person name="Ghosh W."/>
            <person name="Alam M."/>
            <person name="Roy C."/>
            <person name="Pyne P."/>
            <person name="George A."/>
            <person name="Chakraborty R."/>
            <person name="Majumder S."/>
            <person name="Agarwal A."/>
            <person name="Chakraborty S."/>
            <person name="Majumdar S."/>
            <person name="Gupta S.K."/>
        </authorList>
    </citation>
    <scope>NUCLEOTIDE SEQUENCE [LARGE SCALE GENOMIC DNA]</scope>
    <source>
        <strain evidence="6">WT001</strain>
    </source>
</reference>
<dbReference type="KEGG" id="aka:TKWG_07770"/>
<comment type="similarity">
    <text evidence="1">Belongs to the glycosyltransferase 2 family.</text>
</comment>
<accession>I3UAD1</accession>
<dbReference type="PANTHER" id="PTHR43179">
    <property type="entry name" value="RHAMNOSYLTRANSFERASE WBBL"/>
    <property type="match status" value="1"/>
</dbReference>
<proteinExistence type="inferred from homology"/>
<keyword evidence="3 5" id="KW-0808">Transferase</keyword>
<evidence type="ECO:0000256" key="4">
    <source>
        <dbReference type="SAM" id="Phobius"/>
    </source>
</evidence>
<organism evidence="5 6">
    <name type="scientific">Advenella kashmirensis (strain DSM 17095 / LMG 22695 / WT001)</name>
    <name type="common">Tetrathiobacter kashmirensis</name>
    <dbReference type="NCBI Taxonomy" id="1036672"/>
    <lineage>
        <taxon>Bacteria</taxon>
        <taxon>Pseudomonadati</taxon>
        <taxon>Pseudomonadota</taxon>
        <taxon>Betaproteobacteria</taxon>
        <taxon>Burkholderiales</taxon>
        <taxon>Alcaligenaceae</taxon>
    </lineage>
</organism>
<evidence type="ECO:0000256" key="3">
    <source>
        <dbReference type="ARBA" id="ARBA00022679"/>
    </source>
</evidence>
<gene>
    <name evidence="5" type="ordered locus">TKWG_07770</name>
</gene>
<dbReference type="PANTHER" id="PTHR43179:SF12">
    <property type="entry name" value="GALACTOFURANOSYLTRANSFERASE GLFT2"/>
    <property type="match status" value="1"/>
</dbReference>
<evidence type="ECO:0000313" key="6">
    <source>
        <dbReference type="Proteomes" id="UP000005267"/>
    </source>
</evidence>
<dbReference type="HOGENOM" id="CLU_1369927_0_0_4"/>
<dbReference type="AlphaFoldDB" id="I3UAD1"/>
<dbReference type="RefSeq" id="WP_014750060.1">
    <property type="nucleotide sequence ID" value="NC_017964.1"/>
</dbReference>
<feature type="transmembrane region" description="Helical" evidence="4">
    <location>
        <begin position="116"/>
        <end position="133"/>
    </location>
</feature>
<protein>
    <submittedName>
        <fullName evidence="5">Glycosyltransferase</fullName>
    </submittedName>
</protein>
<keyword evidence="6" id="KW-1185">Reference proteome</keyword>
<dbReference type="Gene3D" id="3.90.550.10">
    <property type="entry name" value="Spore Coat Polysaccharide Biosynthesis Protein SpsA, Chain A"/>
    <property type="match status" value="1"/>
</dbReference>
<dbReference type="STRING" id="1036672.TKWG_07770"/>
<keyword evidence="4" id="KW-0812">Transmembrane</keyword>
<dbReference type="InterPro" id="IPR029044">
    <property type="entry name" value="Nucleotide-diphossugar_trans"/>
</dbReference>
<keyword evidence="4" id="KW-1133">Transmembrane helix</keyword>
<keyword evidence="2" id="KW-0328">Glycosyltransferase</keyword>
<dbReference type="GO" id="GO:0016757">
    <property type="term" value="F:glycosyltransferase activity"/>
    <property type="evidence" value="ECO:0007669"/>
    <property type="project" value="UniProtKB-KW"/>
</dbReference>
<dbReference type="SUPFAM" id="SSF53448">
    <property type="entry name" value="Nucleotide-diphospho-sugar transferases"/>
    <property type="match status" value="1"/>
</dbReference>
<reference evidence="5 6" key="1">
    <citation type="journal article" date="2011" name="J. Bacteriol.">
        <title>Whole-genome shotgun sequencing of the sulfur-oxidizing chemoautotroph Tetrathiobacter kashmirensis.</title>
        <authorList>
            <person name="Ghosh W."/>
            <person name="George A."/>
            <person name="Agarwal A."/>
            <person name="Raj P."/>
            <person name="Alam M."/>
            <person name="Pyne P."/>
            <person name="Das Gupta S.K."/>
        </authorList>
    </citation>
    <scope>NUCLEOTIDE SEQUENCE [LARGE SCALE GENOMIC DNA]</scope>
    <source>
        <strain evidence="5 6">WT001</strain>
    </source>
</reference>
<feature type="transmembrane region" description="Helical" evidence="4">
    <location>
        <begin position="168"/>
        <end position="189"/>
    </location>
</feature>
<evidence type="ECO:0000256" key="1">
    <source>
        <dbReference type="ARBA" id="ARBA00006739"/>
    </source>
</evidence>